<evidence type="ECO:0000313" key="2">
    <source>
        <dbReference type="Proteomes" id="UP000197138"/>
    </source>
</evidence>
<reference evidence="2" key="1">
    <citation type="journal article" date="2017" name="Plant J.">
        <title>The pomegranate (Punica granatum L.) genome and the genomics of punicalagin biosynthesis.</title>
        <authorList>
            <person name="Qin G."/>
            <person name="Xu C."/>
            <person name="Ming R."/>
            <person name="Tang H."/>
            <person name="Guyot R."/>
            <person name="Kramer E.M."/>
            <person name="Hu Y."/>
            <person name="Yi X."/>
            <person name="Qi Y."/>
            <person name="Xu X."/>
            <person name="Gao Z."/>
            <person name="Pan H."/>
            <person name="Jian J."/>
            <person name="Tian Y."/>
            <person name="Yue Z."/>
            <person name="Xu Y."/>
        </authorList>
    </citation>
    <scope>NUCLEOTIDE SEQUENCE [LARGE SCALE GENOMIC DNA]</scope>
    <source>
        <strain evidence="2">cv. Dabenzi</strain>
    </source>
</reference>
<dbReference type="AlphaFoldDB" id="A0A218WES9"/>
<dbReference type="Proteomes" id="UP000197138">
    <property type="component" value="Unassembled WGS sequence"/>
</dbReference>
<evidence type="ECO:0000313" key="1">
    <source>
        <dbReference type="EMBL" id="OWM70721.1"/>
    </source>
</evidence>
<name>A0A218WES9_PUNGR</name>
<sequence length="83" mass="9875">MEMDKCEEQHLEIREGKHSKENPELKLRVSTISLALSTAKQRRALRPRKLHRLAKRSRMPTKVTLGFLEWQQQPKEWPLIAME</sequence>
<accession>A0A218WES9</accession>
<proteinExistence type="predicted"/>
<organism evidence="1 2">
    <name type="scientific">Punica granatum</name>
    <name type="common">Pomegranate</name>
    <dbReference type="NCBI Taxonomy" id="22663"/>
    <lineage>
        <taxon>Eukaryota</taxon>
        <taxon>Viridiplantae</taxon>
        <taxon>Streptophyta</taxon>
        <taxon>Embryophyta</taxon>
        <taxon>Tracheophyta</taxon>
        <taxon>Spermatophyta</taxon>
        <taxon>Magnoliopsida</taxon>
        <taxon>eudicotyledons</taxon>
        <taxon>Gunneridae</taxon>
        <taxon>Pentapetalae</taxon>
        <taxon>rosids</taxon>
        <taxon>malvids</taxon>
        <taxon>Myrtales</taxon>
        <taxon>Lythraceae</taxon>
        <taxon>Punica</taxon>
    </lineage>
</organism>
<comment type="caution">
    <text evidence="1">The sequence shown here is derived from an EMBL/GenBank/DDBJ whole genome shotgun (WGS) entry which is preliminary data.</text>
</comment>
<gene>
    <name evidence="1" type="ORF">CDL15_Pgr014394</name>
</gene>
<dbReference type="EMBL" id="MTKT01004609">
    <property type="protein sequence ID" value="OWM70721.1"/>
    <property type="molecule type" value="Genomic_DNA"/>
</dbReference>
<protein>
    <submittedName>
        <fullName evidence="1">Uncharacterized protein</fullName>
    </submittedName>
</protein>